<keyword evidence="4" id="KW-0472">Membrane</keyword>
<dbReference type="OMA" id="HYFICAS"/>
<reference evidence="7" key="1">
    <citation type="journal article" date="2016" name="Nature">
        <title>The genome of the seagrass Zostera marina reveals angiosperm adaptation to the sea.</title>
        <authorList>
            <person name="Olsen J.L."/>
            <person name="Rouze P."/>
            <person name="Verhelst B."/>
            <person name="Lin Y.-C."/>
            <person name="Bayer T."/>
            <person name="Collen J."/>
            <person name="Dattolo E."/>
            <person name="De Paoli E."/>
            <person name="Dittami S."/>
            <person name="Maumus F."/>
            <person name="Michel G."/>
            <person name="Kersting A."/>
            <person name="Lauritano C."/>
            <person name="Lohaus R."/>
            <person name="Toepel M."/>
            <person name="Tonon T."/>
            <person name="Vanneste K."/>
            <person name="Amirebrahimi M."/>
            <person name="Brakel J."/>
            <person name="Bostroem C."/>
            <person name="Chovatia M."/>
            <person name="Grimwood J."/>
            <person name="Jenkins J.W."/>
            <person name="Jueterbock A."/>
            <person name="Mraz A."/>
            <person name="Stam W.T."/>
            <person name="Tice H."/>
            <person name="Bornberg-Bauer E."/>
            <person name="Green P.J."/>
            <person name="Pearson G.A."/>
            <person name="Procaccini G."/>
            <person name="Duarte C.M."/>
            <person name="Schmutz J."/>
            <person name="Reusch T.B.H."/>
            <person name="Van de Peer Y."/>
        </authorList>
    </citation>
    <scope>NUCLEOTIDE SEQUENCE [LARGE SCALE GENOMIC DNA]</scope>
    <source>
        <strain evidence="7">cv. Finnish</strain>
    </source>
</reference>
<dbReference type="GO" id="GO:0009055">
    <property type="term" value="F:electron transfer activity"/>
    <property type="evidence" value="ECO:0007669"/>
    <property type="project" value="InterPro"/>
</dbReference>
<keyword evidence="4" id="KW-1133">Transmembrane helix</keyword>
<dbReference type="PROSITE" id="PS00196">
    <property type="entry name" value="COPPER_BLUE"/>
    <property type="match status" value="1"/>
</dbReference>
<dbReference type="EMBL" id="LFYR01000839">
    <property type="protein sequence ID" value="KMZ68465.1"/>
    <property type="molecule type" value="Genomic_DNA"/>
</dbReference>
<name>A0A0K9PJP7_ZOSMR</name>
<evidence type="ECO:0000259" key="5">
    <source>
        <dbReference type="PROSITE" id="PS51485"/>
    </source>
</evidence>
<evidence type="ECO:0000256" key="4">
    <source>
        <dbReference type="SAM" id="Phobius"/>
    </source>
</evidence>
<evidence type="ECO:0000256" key="2">
    <source>
        <dbReference type="ARBA" id="ARBA00023008"/>
    </source>
</evidence>
<feature type="transmembrane region" description="Helical" evidence="4">
    <location>
        <begin position="151"/>
        <end position="170"/>
    </location>
</feature>
<evidence type="ECO:0000313" key="6">
    <source>
        <dbReference type="EMBL" id="KMZ68465.1"/>
    </source>
</evidence>
<sequence length="171" mass="18014">MYTTASWFVFFTSFSILFCYGYRRSVEATVYNVGDASGWTLGTDYNSWTAGKSFVVDDSLVFTYVSGAHSVAQVSSEDYKSCSTSNAVGSDSSGLTTVSLKTTGTHYFICGIPGHCSGGMKVAVSVLRAKGSGGGNTNPGTSIARSSSVSLFPTTATLLVGLTVFIKFILF</sequence>
<accession>A0A0K9PJP7</accession>
<dbReference type="SUPFAM" id="SSF49503">
    <property type="entry name" value="Cupredoxins"/>
    <property type="match status" value="1"/>
</dbReference>
<protein>
    <submittedName>
        <fullName evidence="6">Early nodulin-like protein</fullName>
    </submittedName>
</protein>
<proteinExistence type="predicted"/>
<organism evidence="6 7">
    <name type="scientific">Zostera marina</name>
    <name type="common">Eelgrass</name>
    <dbReference type="NCBI Taxonomy" id="29655"/>
    <lineage>
        <taxon>Eukaryota</taxon>
        <taxon>Viridiplantae</taxon>
        <taxon>Streptophyta</taxon>
        <taxon>Embryophyta</taxon>
        <taxon>Tracheophyta</taxon>
        <taxon>Spermatophyta</taxon>
        <taxon>Magnoliopsida</taxon>
        <taxon>Liliopsida</taxon>
        <taxon>Zosteraceae</taxon>
        <taxon>Zostera</taxon>
    </lineage>
</organism>
<keyword evidence="4" id="KW-0812">Transmembrane</keyword>
<evidence type="ECO:0000256" key="3">
    <source>
        <dbReference type="ARBA" id="ARBA00023180"/>
    </source>
</evidence>
<dbReference type="InterPro" id="IPR003245">
    <property type="entry name" value="Phytocyanin_dom"/>
</dbReference>
<dbReference type="Pfam" id="PF02298">
    <property type="entry name" value="Cu_bind_like"/>
    <property type="match status" value="1"/>
</dbReference>
<keyword evidence="2" id="KW-0186">Copper</keyword>
<keyword evidence="1" id="KW-0479">Metal-binding</keyword>
<gene>
    <name evidence="6" type="ORF">ZOSMA_23G01240</name>
</gene>
<dbReference type="InterPro" id="IPR039391">
    <property type="entry name" value="Phytocyanin-like"/>
</dbReference>
<dbReference type="AlphaFoldDB" id="A0A0K9PJP7"/>
<feature type="domain" description="Phytocyanin" evidence="5">
    <location>
        <begin position="29"/>
        <end position="128"/>
    </location>
</feature>
<feature type="transmembrane region" description="Helical" evidence="4">
    <location>
        <begin position="6"/>
        <end position="22"/>
    </location>
</feature>
<keyword evidence="3" id="KW-0325">Glycoprotein</keyword>
<dbReference type="OrthoDB" id="206968at2759"/>
<dbReference type="GO" id="GO:0046872">
    <property type="term" value="F:metal ion binding"/>
    <property type="evidence" value="ECO:0007669"/>
    <property type="project" value="UniProtKB-KW"/>
</dbReference>
<dbReference type="InterPro" id="IPR008972">
    <property type="entry name" value="Cupredoxin"/>
</dbReference>
<dbReference type="CDD" id="cd04216">
    <property type="entry name" value="Phytocyanin"/>
    <property type="match status" value="1"/>
</dbReference>
<keyword evidence="7" id="KW-1185">Reference proteome</keyword>
<dbReference type="FunFam" id="2.60.40.420:FF:000003">
    <property type="entry name" value="Blue copper"/>
    <property type="match status" value="1"/>
</dbReference>
<dbReference type="PANTHER" id="PTHR33021">
    <property type="entry name" value="BLUE COPPER PROTEIN"/>
    <property type="match status" value="1"/>
</dbReference>
<dbReference type="GO" id="GO:0005886">
    <property type="term" value="C:plasma membrane"/>
    <property type="evidence" value="ECO:0000318"/>
    <property type="project" value="GO_Central"/>
</dbReference>
<comment type="caution">
    <text evidence="6">The sequence shown here is derived from an EMBL/GenBank/DDBJ whole genome shotgun (WGS) entry which is preliminary data.</text>
</comment>
<dbReference type="InterPro" id="IPR028871">
    <property type="entry name" value="BlueCu_1_BS"/>
</dbReference>
<evidence type="ECO:0000313" key="7">
    <source>
        <dbReference type="Proteomes" id="UP000036987"/>
    </source>
</evidence>
<dbReference type="Gene3D" id="2.60.40.420">
    <property type="entry name" value="Cupredoxins - blue copper proteins"/>
    <property type="match status" value="1"/>
</dbReference>
<dbReference type="Proteomes" id="UP000036987">
    <property type="component" value="Unassembled WGS sequence"/>
</dbReference>
<evidence type="ECO:0000256" key="1">
    <source>
        <dbReference type="ARBA" id="ARBA00022723"/>
    </source>
</evidence>
<dbReference type="PROSITE" id="PS51485">
    <property type="entry name" value="PHYTOCYANIN"/>
    <property type="match status" value="1"/>
</dbReference>
<dbReference type="PANTHER" id="PTHR33021:SF193">
    <property type="entry name" value="OS06G0218600 PROTEIN"/>
    <property type="match status" value="1"/>
</dbReference>